<dbReference type="PANTHER" id="PTHR30595:SF6">
    <property type="entry name" value="SCHLAFEN ALBA-2 DOMAIN-CONTAINING PROTEIN"/>
    <property type="match status" value="1"/>
</dbReference>
<accession>A0AAP1VCJ5</accession>
<organism evidence="2 5">
    <name type="scientific">Burkholderia contaminans</name>
    <dbReference type="NCBI Taxonomy" id="488447"/>
    <lineage>
        <taxon>Bacteria</taxon>
        <taxon>Pseudomonadati</taxon>
        <taxon>Pseudomonadota</taxon>
        <taxon>Betaproteobacteria</taxon>
        <taxon>Burkholderiales</taxon>
        <taxon>Burkholderiaceae</taxon>
        <taxon>Burkholderia</taxon>
        <taxon>Burkholderia cepacia complex</taxon>
    </lineage>
</organism>
<dbReference type="GeneID" id="93191511"/>
<reference evidence="4 7" key="3">
    <citation type="submission" date="2021-12" db="EMBL/GenBank/DDBJ databases">
        <title>Genomic and phenotypic characterization of three Burkholderia contaminans isolates recovered from different sources.</title>
        <authorList>
            <person name="Lopez De Volder A."/>
            <person name="Fan Y."/>
            <person name="Nunvar J."/>
            <person name="Herrera T."/>
            <person name="Timp W."/>
            <person name="Degrossi J."/>
        </authorList>
    </citation>
    <scope>NUCLEOTIDE SEQUENCE [LARGE SCALE GENOMIC DNA]</scope>
    <source>
        <strain evidence="4 7">LMG 23361</strain>
    </source>
</reference>
<evidence type="ECO:0000313" key="4">
    <source>
        <dbReference type="EMBL" id="WFN17329.1"/>
    </source>
</evidence>
<dbReference type="InterPro" id="IPR007421">
    <property type="entry name" value="Schlafen_AlbA_2_dom"/>
</dbReference>
<keyword evidence="6" id="KW-1185">Reference proteome</keyword>
<dbReference type="EMBL" id="CP090640">
    <property type="protein sequence ID" value="WFN17329.1"/>
    <property type="molecule type" value="Genomic_DNA"/>
</dbReference>
<evidence type="ECO:0000313" key="2">
    <source>
        <dbReference type="EMBL" id="MBK1934341.1"/>
    </source>
</evidence>
<dbReference type="Gene3D" id="3.30.950.30">
    <property type="entry name" value="Schlafen, AAA domain"/>
    <property type="match status" value="1"/>
</dbReference>
<reference evidence="3 6" key="2">
    <citation type="submission" date="2021-03" db="EMBL/GenBank/DDBJ databases">
        <title>Clinical course, treatment and visual outcome of an outbreak of Burkholderia contaminans endophthalmitis following cataract surgery.</title>
        <authorList>
            <person name="Lind C."/>
            <person name="Olsen K."/>
            <person name="Angelsen N.K."/>
            <person name="Krefting E.A."/>
            <person name="Fossen K."/>
            <person name="Gravningen K."/>
            <person name="Depoorter E."/>
            <person name="Vandamme P."/>
            <person name="Bertelsen G."/>
        </authorList>
    </citation>
    <scope>NUCLEOTIDE SEQUENCE [LARGE SCALE GENOMIC DNA]</scope>
    <source>
        <strain evidence="3 6">51242556</strain>
    </source>
</reference>
<dbReference type="PANTHER" id="PTHR30595">
    <property type="entry name" value="GLPR-RELATED TRANSCRIPTIONAL REPRESSOR"/>
    <property type="match status" value="1"/>
</dbReference>
<dbReference type="InterPro" id="IPR038461">
    <property type="entry name" value="Schlafen_AlbA_2_dom_sf"/>
</dbReference>
<dbReference type="Proteomes" id="UP000664048">
    <property type="component" value="Unassembled WGS sequence"/>
</dbReference>
<proteinExistence type="predicted"/>
<feature type="domain" description="Schlafen AlbA-2" evidence="1">
    <location>
        <begin position="297"/>
        <end position="435"/>
    </location>
</feature>
<protein>
    <submittedName>
        <fullName evidence="2">ATP-binding protein</fullName>
    </submittedName>
</protein>
<name>A0AAP1VCJ5_9BURK</name>
<dbReference type="Pfam" id="PF04326">
    <property type="entry name" value="SLFN_AlbA_2"/>
    <property type="match status" value="1"/>
</dbReference>
<dbReference type="Proteomes" id="UP000611459">
    <property type="component" value="Unassembled WGS sequence"/>
</dbReference>
<keyword evidence="2" id="KW-0067">ATP-binding</keyword>
<dbReference type="RefSeq" id="WP_082139439.1">
    <property type="nucleotide sequence ID" value="NZ_AP018358.1"/>
</dbReference>
<dbReference type="GO" id="GO:0005524">
    <property type="term" value="F:ATP binding"/>
    <property type="evidence" value="ECO:0007669"/>
    <property type="project" value="UniProtKB-KW"/>
</dbReference>
<dbReference type="Proteomes" id="UP001220209">
    <property type="component" value="Chromosome 1"/>
</dbReference>
<evidence type="ECO:0000313" key="3">
    <source>
        <dbReference type="EMBL" id="MBO1834082.1"/>
    </source>
</evidence>
<evidence type="ECO:0000313" key="7">
    <source>
        <dbReference type="Proteomes" id="UP001220209"/>
    </source>
</evidence>
<gene>
    <name evidence="3" type="ORF">J4M89_32335</name>
    <name evidence="2" type="ORF">JIN94_31120</name>
    <name evidence="4" type="ORF">LXE91_16885</name>
</gene>
<dbReference type="AlphaFoldDB" id="A0AAP1VCJ5"/>
<sequence>MNREYTSGTLPDKLVEYFSNVGETDRFRRRAVLTYTDGNWRLLCCTVELLRCDAGTPSDVSTRRYECAMLYEDELSASQCLEFARELTNGFLQLDDVRLTPEAPLQWSTELVPLNNDYMPNAGLIVGLRISSNGMHAHAAPLLSPTQPYYPDIEDAARDWLPFPIYHGRGDGRNDQLLFLLPEKRAFVSDARFCDDRTLEITVAGTAVDEIALIVKGAYWEGTAIRHFDASINGSICRVAVPDHIDRLEYYLIALDGTVFDFHREARLSSIALGKKILGPKQRSLGEQIGMALHDGEGQRVEFKPFVEPGQSLGTGANKTKLREIVTTVVAFANTHGGHIYIGVDDDCIPAGIEQQLERWAKAPADEVNVDRYLGMLKSKIKGFIQGEVELHLSRTYFNDALIVIVEVLSAAQKPVAVQHDAYLYARAGASNRKVPPELWRSILDMQSSDAVWPLLSR</sequence>
<evidence type="ECO:0000313" key="5">
    <source>
        <dbReference type="Proteomes" id="UP000611459"/>
    </source>
</evidence>
<evidence type="ECO:0000313" key="6">
    <source>
        <dbReference type="Proteomes" id="UP000664048"/>
    </source>
</evidence>
<dbReference type="EMBL" id="JAENIB010000019">
    <property type="protein sequence ID" value="MBK1934341.1"/>
    <property type="molecule type" value="Genomic_DNA"/>
</dbReference>
<keyword evidence="2" id="KW-0547">Nucleotide-binding</keyword>
<dbReference type="EMBL" id="JAGEMX010000016">
    <property type="protein sequence ID" value="MBO1834082.1"/>
    <property type="molecule type" value="Genomic_DNA"/>
</dbReference>
<evidence type="ECO:0000259" key="1">
    <source>
        <dbReference type="Pfam" id="PF04326"/>
    </source>
</evidence>
<reference evidence="2" key="1">
    <citation type="submission" date="2021-01" db="EMBL/GenBank/DDBJ databases">
        <title>Outbreak of Burkholderia contaminns endophthalmitis traced to a clinical ventilation system.</title>
        <authorList>
            <person name="Lipuma J."/>
            <person name="Spilker T."/>
            <person name="Kratholm J."/>
        </authorList>
    </citation>
    <scope>NUCLEOTIDE SEQUENCE</scope>
    <source>
        <strain evidence="2">HI4954</strain>
    </source>
</reference>